<evidence type="ECO:0000259" key="2">
    <source>
        <dbReference type="SMART" id="SM00642"/>
    </source>
</evidence>
<dbReference type="Proteomes" id="UP000520156">
    <property type="component" value="Unassembled WGS sequence"/>
</dbReference>
<keyword evidence="4" id="KW-1185">Reference proteome</keyword>
<accession>A0A7X1F7Q9</accession>
<reference evidence="3 4" key="1">
    <citation type="submission" date="2020-08" db="EMBL/GenBank/DDBJ databases">
        <title>The genome sequence of Novosphingobium flavum 4Y4.</title>
        <authorList>
            <person name="Liu Y."/>
        </authorList>
    </citation>
    <scope>NUCLEOTIDE SEQUENCE [LARGE SCALE GENOMIC DNA]</scope>
    <source>
        <strain evidence="3 4">4Y4</strain>
    </source>
</reference>
<dbReference type="EMBL" id="JACLAU010000012">
    <property type="protein sequence ID" value="MBC2651970.1"/>
    <property type="molecule type" value="Genomic_DNA"/>
</dbReference>
<dbReference type="InterPro" id="IPR013783">
    <property type="entry name" value="Ig-like_fold"/>
</dbReference>
<dbReference type="CDD" id="cd11326">
    <property type="entry name" value="AmyAc_Glg_debranch"/>
    <property type="match status" value="1"/>
</dbReference>
<dbReference type="GO" id="GO:0004135">
    <property type="term" value="F:amylo-alpha-1,6-glucosidase activity"/>
    <property type="evidence" value="ECO:0007669"/>
    <property type="project" value="InterPro"/>
</dbReference>
<sequence length="603" mass="65467">MTRFRVRAPEAGQVWLCLFEGDRETPLPMARDGADWVLDHAAAGPGTRYGLRAAGTYAPDAGLWFNPAKLLVDPRAVTLDRRFRYDPRLGQYGVDTADLVPRAVVPPALPELSPRPPMFTRGGLVYEVNVRALTMLHPDVPASLRGTVAALAHPAILAHLRKLRVSAVELMPIVAWIDERHLPPLGLTNAWGYNPVVPMALDPGLCPGGVAELRDTVAALHAEGIGVLLDLVFNHTGESDRLGPTLSFRGLDQRGTYAHDAAGDLVNDTGCGNTIDFGQAHNRGLVLDSLRHFVRHCGIDGFRFDLAPVLARGPGFSRQAPIFAEIGADPVLADRVLIAEPWDIGPGGYQLGGFPPHWLEWNDRFRDDVRRFWRGDATVTVGQLATRLAGSSDLFGPADPEHGCRSVNFLAAHDGFTLADTVAYSGRHNWANGENNRDGHGGEVCWNHGVEGPSRDPAVQAARAADLRAMLGTLFAATGTIMLTAGDEFGRSQQGNNNAYCQDNPLTWLDWTHRDTALEDHVAALAAWRAARVPCFTAFPREGAWLSPSGEPMTIPEWESPETGGLAYRSLEAERRYGVIIDRAGRRVELDGSESRAMSAGQS</sequence>
<gene>
    <name evidence="3" type="primary">glgX</name>
    <name evidence="3" type="ORF">H7F49_09665</name>
</gene>
<evidence type="ECO:0000256" key="1">
    <source>
        <dbReference type="ARBA" id="ARBA00008061"/>
    </source>
</evidence>
<dbReference type="AlphaFoldDB" id="A0A7X1F7Q9"/>
<dbReference type="Gene3D" id="3.20.20.80">
    <property type="entry name" value="Glycosidases"/>
    <property type="match status" value="1"/>
</dbReference>
<feature type="domain" description="Glycosyl hydrolase family 13 catalytic" evidence="2">
    <location>
        <begin position="146"/>
        <end position="529"/>
    </location>
</feature>
<protein>
    <submittedName>
        <fullName evidence="3">Glycogen debranching protein GlgX</fullName>
    </submittedName>
</protein>
<evidence type="ECO:0000313" key="3">
    <source>
        <dbReference type="EMBL" id="MBC2651970.1"/>
    </source>
</evidence>
<evidence type="ECO:0000313" key="4">
    <source>
        <dbReference type="Proteomes" id="UP000520156"/>
    </source>
</evidence>
<dbReference type="CDD" id="cd02856">
    <property type="entry name" value="E_set_GDE_Isoamylase_N"/>
    <property type="match status" value="1"/>
</dbReference>
<dbReference type="InterPro" id="IPR006047">
    <property type="entry name" value="GH13_cat_dom"/>
</dbReference>
<dbReference type="RefSeq" id="WP_185683390.1">
    <property type="nucleotide sequence ID" value="NZ_JACLAU010000012.1"/>
</dbReference>
<dbReference type="SUPFAM" id="SSF51445">
    <property type="entry name" value="(Trans)glycosidases"/>
    <property type="match status" value="1"/>
</dbReference>
<comment type="caution">
    <text evidence="3">The sequence shown here is derived from an EMBL/GenBank/DDBJ whole genome shotgun (WGS) entry which is preliminary data.</text>
</comment>
<organism evidence="3 4">
    <name type="scientific">Novosphingobium aerophilum</name>
    <dbReference type="NCBI Taxonomy" id="2839843"/>
    <lineage>
        <taxon>Bacteria</taxon>
        <taxon>Pseudomonadati</taxon>
        <taxon>Pseudomonadota</taxon>
        <taxon>Alphaproteobacteria</taxon>
        <taxon>Sphingomonadales</taxon>
        <taxon>Sphingomonadaceae</taxon>
        <taxon>Novosphingobium</taxon>
    </lineage>
</organism>
<dbReference type="Gene3D" id="2.60.40.10">
    <property type="entry name" value="Immunoglobulins"/>
    <property type="match status" value="1"/>
</dbReference>
<dbReference type="SUPFAM" id="SSF81296">
    <property type="entry name" value="E set domains"/>
    <property type="match status" value="1"/>
</dbReference>
<dbReference type="GO" id="GO:0005980">
    <property type="term" value="P:glycogen catabolic process"/>
    <property type="evidence" value="ECO:0007669"/>
    <property type="project" value="InterPro"/>
</dbReference>
<dbReference type="InterPro" id="IPR014756">
    <property type="entry name" value="Ig_E-set"/>
</dbReference>
<dbReference type="NCBIfam" id="TIGR02100">
    <property type="entry name" value="glgX_debranch"/>
    <property type="match status" value="1"/>
</dbReference>
<dbReference type="SMART" id="SM00642">
    <property type="entry name" value="Aamy"/>
    <property type="match status" value="1"/>
</dbReference>
<comment type="similarity">
    <text evidence="1">Belongs to the glycosyl hydrolase 13 family.</text>
</comment>
<dbReference type="InterPro" id="IPR044505">
    <property type="entry name" value="GlgX_Isoamylase_N_E_set"/>
</dbReference>
<name>A0A7X1F7Q9_9SPHN</name>
<dbReference type="InterPro" id="IPR011837">
    <property type="entry name" value="Glycogen_debranch_GlgX"/>
</dbReference>
<dbReference type="PANTHER" id="PTHR43002">
    <property type="entry name" value="GLYCOGEN DEBRANCHING ENZYME"/>
    <property type="match status" value="1"/>
</dbReference>
<proteinExistence type="inferred from homology"/>
<dbReference type="InterPro" id="IPR017853">
    <property type="entry name" value="GH"/>
</dbReference>